<reference evidence="1 2" key="1">
    <citation type="submission" date="2019-06" db="EMBL/GenBank/DDBJ databases">
        <title>Genome Sequence of the Brown Rot Fungal Pathogen Monilinia fructicola.</title>
        <authorList>
            <person name="De Miccolis Angelini R.M."/>
            <person name="Landi L."/>
            <person name="Abate D."/>
            <person name="Pollastro S."/>
            <person name="Romanazzi G."/>
            <person name="Faretra F."/>
        </authorList>
    </citation>
    <scope>NUCLEOTIDE SEQUENCE [LARGE SCALE GENOMIC DNA]</scope>
    <source>
        <strain evidence="1 2">Mfrc123</strain>
    </source>
</reference>
<dbReference type="Proteomes" id="UP000322873">
    <property type="component" value="Unassembled WGS sequence"/>
</dbReference>
<comment type="caution">
    <text evidence="1">The sequence shown here is derived from an EMBL/GenBank/DDBJ whole genome shotgun (WGS) entry which is preliminary data.</text>
</comment>
<dbReference type="AlphaFoldDB" id="A0A5M9K0X6"/>
<dbReference type="EMBL" id="VICG01000002">
    <property type="protein sequence ID" value="KAA8575448.1"/>
    <property type="molecule type" value="Genomic_DNA"/>
</dbReference>
<evidence type="ECO:0000313" key="2">
    <source>
        <dbReference type="Proteomes" id="UP000322873"/>
    </source>
</evidence>
<keyword evidence="2" id="KW-1185">Reference proteome</keyword>
<protein>
    <submittedName>
        <fullName evidence="1">Uncharacterized protein</fullName>
    </submittedName>
</protein>
<name>A0A5M9K0X6_MONFR</name>
<evidence type="ECO:0000313" key="1">
    <source>
        <dbReference type="EMBL" id="KAA8575448.1"/>
    </source>
</evidence>
<gene>
    <name evidence="1" type="ORF">EYC84_004606</name>
</gene>
<sequence length="74" mass="8277">MDGWMDTAGEVRFGLIWSESDPTKKFTQMAKRDISAQSTTASTTNQAGKKNSTNYLGSFVTNCRYTHIKNKIPL</sequence>
<proteinExistence type="predicted"/>
<organism evidence="1 2">
    <name type="scientific">Monilinia fructicola</name>
    <name type="common">Brown rot fungus</name>
    <name type="synonym">Ciboria fructicola</name>
    <dbReference type="NCBI Taxonomy" id="38448"/>
    <lineage>
        <taxon>Eukaryota</taxon>
        <taxon>Fungi</taxon>
        <taxon>Dikarya</taxon>
        <taxon>Ascomycota</taxon>
        <taxon>Pezizomycotina</taxon>
        <taxon>Leotiomycetes</taxon>
        <taxon>Helotiales</taxon>
        <taxon>Sclerotiniaceae</taxon>
        <taxon>Monilinia</taxon>
    </lineage>
</organism>
<accession>A0A5M9K0X6</accession>